<evidence type="ECO:0000313" key="3">
    <source>
        <dbReference type="EMBL" id="HAE4734428.1"/>
    </source>
</evidence>
<dbReference type="Pfam" id="PF03527">
    <property type="entry name" value="RHS"/>
    <property type="match status" value="1"/>
</dbReference>
<organism evidence="3">
    <name type="scientific">Salmonella enterica subsp. VII serovar 40:z4,z24:[z39]</name>
    <dbReference type="NCBI Taxonomy" id="1967625"/>
    <lineage>
        <taxon>Bacteria</taxon>
        <taxon>Pseudomonadati</taxon>
        <taxon>Pseudomonadota</taxon>
        <taxon>Gammaproteobacteria</taxon>
        <taxon>Enterobacterales</taxon>
        <taxon>Enterobacteriaceae</taxon>
        <taxon>Salmonella</taxon>
    </lineage>
</organism>
<protein>
    <submittedName>
        <fullName evidence="3">RHS repeat protein</fullName>
    </submittedName>
</protein>
<sequence>MCGLTLEQMKNQVEPEYAPVRKLHLYHCDHRGLPLALIGVEGSIAWSAEYDEWGNLLNEAGPQQLIRLPGQQWDKESGLYYNRHRYYDPAQGRYITQDPVGLKGGWSLYNYPLNPVEYIDPLGLSPFSGLGSGFNNYMQVAGSLGVSMTEQGSSPEDISAAFEHMAKGDLPKQAAGG</sequence>
<feature type="domain" description="RHS protein conserved region" evidence="2">
    <location>
        <begin position="24"/>
        <end position="59"/>
    </location>
</feature>
<comment type="similarity">
    <text evidence="1">Belongs to the RHS family.</text>
</comment>
<evidence type="ECO:0000259" key="2">
    <source>
        <dbReference type="Pfam" id="PF03527"/>
    </source>
</evidence>
<dbReference type="InterPro" id="IPR001826">
    <property type="entry name" value="RHS"/>
</dbReference>
<dbReference type="InterPro" id="IPR022385">
    <property type="entry name" value="Rhs_assc_core"/>
</dbReference>
<accession>A0A731TRS9</accession>
<dbReference type="PANTHER" id="PTHR32305:SF15">
    <property type="entry name" value="PROTEIN RHSA-RELATED"/>
    <property type="match status" value="1"/>
</dbReference>
<dbReference type="EMBL" id="DAASAS010000032">
    <property type="protein sequence ID" value="HAE4734428.1"/>
    <property type="molecule type" value="Genomic_DNA"/>
</dbReference>
<dbReference type="NCBIfam" id="TIGR03696">
    <property type="entry name" value="Rhs_assc_core"/>
    <property type="match status" value="1"/>
</dbReference>
<evidence type="ECO:0000256" key="1">
    <source>
        <dbReference type="ARBA" id="ARBA00009455"/>
    </source>
</evidence>
<dbReference type="Gene3D" id="2.180.10.10">
    <property type="entry name" value="RHS repeat-associated core"/>
    <property type="match status" value="1"/>
</dbReference>
<name>A0A731TRS9_SALEE</name>
<comment type="caution">
    <text evidence="3">The sequence shown here is derived from an EMBL/GenBank/DDBJ whole genome shotgun (WGS) entry which is preliminary data.</text>
</comment>
<gene>
    <name evidence="3" type="ORF">GND13_003815</name>
</gene>
<dbReference type="InterPro" id="IPR050708">
    <property type="entry name" value="T6SS_VgrG/RHS"/>
</dbReference>
<proteinExistence type="inferred from homology"/>
<reference evidence="3" key="1">
    <citation type="journal article" date="2018" name="Genome Biol.">
        <title>SKESA: strategic k-mer extension for scrupulous assemblies.</title>
        <authorList>
            <person name="Souvorov A."/>
            <person name="Agarwala R."/>
            <person name="Lipman D.J."/>
        </authorList>
    </citation>
    <scope>NUCLEOTIDE SEQUENCE</scope>
    <source>
        <strain evidence="3">5039-68</strain>
    </source>
</reference>
<reference evidence="3" key="2">
    <citation type="submission" date="2018-07" db="EMBL/GenBank/DDBJ databases">
        <authorList>
            <consortium name="NCBI Pathogen Detection Project"/>
        </authorList>
    </citation>
    <scope>NUCLEOTIDE SEQUENCE</scope>
    <source>
        <strain evidence="3">5039-68</strain>
    </source>
</reference>
<dbReference type="PRINTS" id="PR00394">
    <property type="entry name" value="RHSPROTEIN"/>
</dbReference>
<dbReference type="PANTHER" id="PTHR32305">
    <property type="match status" value="1"/>
</dbReference>
<dbReference type="AlphaFoldDB" id="A0A731TRS9"/>